<gene>
    <name evidence="1" type="ORF">MUN86_15065</name>
</gene>
<sequence>MSNYPFKVLLKKSKIMDYKVLPIMTLMNAGKPITEKDIINIINKNAQDTNTRFTYEGIQDYLMEVQSGKNYLKNQGLDGRHWLDQSEINDLLYKELIIKQLKAYQMEQKAISLIKDVFPGIKVLQTEELDINFAVDFVLCDYNTEEYYYGIQVKPISFSHSNEIDKTKILNKHRLFERNHLNTKVSFMYYGEHHFQDSPQVIEKIWQHLNNATSYVNYFNSNEQYS</sequence>
<organism evidence="1 2">
    <name type="scientific">Hymenobacter volaticus</name>
    <dbReference type="NCBI Taxonomy" id="2932254"/>
    <lineage>
        <taxon>Bacteria</taxon>
        <taxon>Pseudomonadati</taxon>
        <taxon>Bacteroidota</taxon>
        <taxon>Cytophagia</taxon>
        <taxon>Cytophagales</taxon>
        <taxon>Hymenobacteraceae</taxon>
        <taxon>Hymenobacter</taxon>
    </lineage>
</organism>
<protein>
    <recommendedName>
        <fullName evidence="3">Restriction endonuclease</fullName>
    </recommendedName>
</protein>
<evidence type="ECO:0008006" key="3">
    <source>
        <dbReference type="Google" id="ProtNLM"/>
    </source>
</evidence>
<dbReference type="Proteomes" id="UP000830401">
    <property type="component" value="Chromosome"/>
</dbReference>
<evidence type="ECO:0000313" key="2">
    <source>
        <dbReference type="Proteomes" id="UP000830401"/>
    </source>
</evidence>
<dbReference type="RefSeq" id="WP_245118892.1">
    <property type="nucleotide sequence ID" value="NZ_CP095061.1"/>
</dbReference>
<dbReference type="EMBL" id="CP095061">
    <property type="protein sequence ID" value="UOQ64882.1"/>
    <property type="molecule type" value="Genomic_DNA"/>
</dbReference>
<keyword evidence="2" id="KW-1185">Reference proteome</keyword>
<proteinExistence type="predicted"/>
<reference evidence="1" key="1">
    <citation type="submission" date="2022-04" db="EMBL/GenBank/DDBJ databases">
        <title>Hymenobacter sp. isolated from the air.</title>
        <authorList>
            <person name="Won M."/>
            <person name="Lee C.-M."/>
            <person name="Woen H.-Y."/>
            <person name="Kwon S.-W."/>
        </authorList>
    </citation>
    <scope>NUCLEOTIDE SEQUENCE</scope>
    <source>
        <strain evidence="1">5420S-77</strain>
    </source>
</reference>
<evidence type="ECO:0000313" key="1">
    <source>
        <dbReference type="EMBL" id="UOQ64882.1"/>
    </source>
</evidence>
<name>A0ABY4G252_9BACT</name>
<accession>A0ABY4G252</accession>